<proteinExistence type="predicted"/>
<sequence>MRRSSATNLGAVVVLVVFVITLATLAPPATARRLRRENAGTTTSVARWKNTLMRPEGRRSLGDSTAGVDDGSTAGDNMDGTTGSNSAIVGSRAVGVAVHSDDKFVGDKRIADCCYKCCG</sequence>
<keyword evidence="2" id="KW-0732">Signal</keyword>
<evidence type="ECO:0000256" key="2">
    <source>
        <dbReference type="SAM" id="SignalP"/>
    </source>
</evidence>
<protein>
    <recommendedName>
        <fullName evidence="5">Secreted protein</fullName>
    </recommendedName>
</protein>
<gene>
    <name evidence="3" type="ORF">LTRI10_LOCUS35958</name>
</gene>
<dbReference type="Proteomes" id="UP001497516">
    <property type="component" value="Chromosome 6"/>
</dbReference>
<evidence type="ECO:0000256" key="1">
    <source>
        <dbReference type="SAM" id="MobiDB-lite"/>
    </source>
</evidence>
<reference evidence="3 4" key="1">
    <citation type="submission" date="2024-04" db="EMBL/GenBank/DDBJ databases">
        <authorList>
            <person name="Fracassetti M."/>
        </authorList>
    </citation>
    <scope>NUCLEOTIDE SEQUENCE [LARGE SCALE GENOMIC DNA]</scope>
</reference>
<dbReference type="AlphaFoldDB" id="A0AAV2FD12"/>
<feature type="chain" id="PRO_5043359881" description="Secreted protein" evidence="2">
    <location>
        <begin position="32"/>
        <end position="119"/>
    </location>
</feature>
<evidence type="ECO:0000313" key="3">
    <source>
        <dbReference type="EMBL" id="CAL1395530.1"/>
    </source>
</evidence>
<name>A0AAV2FD12_9ROSI</name>
<keyword evidence="4" id="KW-1185">Reference proteome</keyword>
<evidence type="ECO:0000313" key="4">
    <source>
        <dbReference type="Proteomes" id="UP001497516"/>
    </source>
</evidence>
<feature type="signal peptide" evidence="2">
    <location>
        <begin position="1"/>
        <end position="31"/>
    </location>
</feature>
<accession>A0AAV2FD12</accession>
<evidence type="ECO:0008006" key="5">
    <source>
        <dbReference type="Google" id="ProtNLM"/>
    </source>
</evidence>
<dbReference type="EMBL" id="OZ034819">
    <property type="protein sequence ID" value="CAL1395530.1"/>
    <property type="molecule type" value="Genomic_DNA"/>
</dbReference>
<feature type="region of interest" description="Disordered" evidence="1">
    <location>
        <begin position="55"/>
        <end position="84"/>
    </location>
</feature>
<organism evidence="3 4">
    <name type="scientific">Linum trigynum</name>
    <dbReference type="NCBI Taxonomy" id="586398"/>
    <lineage>
        <taxon>Eukaryota</taxon>
        <taxon>Viridiplantae</taxon>
        <taxon>Streptophyta</taxon>
        <taxon>Embryophyta</taxon>
        <taxon>Tracheophyta</taxon>
        <taxon>Spermatophyta</taxon>
        <taxon>Magnoliopsida</taxon>
        <taxon>eudicotyledons</taxon>
        <taxon>Gunneridae</taxon>
        <taxon>Pentapetalae</taxon>
        <taxon>rosids</taxon>
        <taxon>fabids</taxon>
        <taxon>Malpighiales</taxon>
        <taxon>Linaceae</taxon>
        <taxon>Linum</taxon>
    </lineage>
</organism>